<evidence type="ECO:0000313" key="3">
    <source>
        <dbReference type="Proteomes" id="UP001234178"/>
    </source>
</evidence>
<sequence length="151" mass="16225">MYVATSTSWFPVNWLSRCWAIVSGSSSAVTILSRRPAMTFRSRGAPAADCKRLGVRRSSCLLLHDAERGKGHSKKARLPGWQFWSVPGQPLRLQPHQDGEDAVGKKTEEFGHGHGVASESVGTYPGRDGCSDGRPAAAGGPPGCRRLKPEA</sequence>
<proteinExistence type="predicted"/>
<evidence type="ECO:0000256" key="1">
    <source>
        <dbReference type="SAM" id="MobiDB-lite"/>
    </source>
</evidence>
<protein>
    <submittedName>
        <fullName evidence="2">Uncharacterized protein</fullName>
    </submittedName>
</protein>
<reference evidence="2 3" key="1">
    <citation type="journal article" date="2023" name="Nucleic Acids Res.">
        <title>The hologenome of Daphnia magna reveals possible DNA methylation and microbiome-mediated evolution of the host genome.</title>
        <authorList>
            <person name="Chaturvedi A."/>
            <person name="Li X."/>
            <person name="Dhandapani V."/>
            <person name="Marshall H."/>
            <person name="Kissane S."/>
            <person name="Cuenca-Cambronero M."/>
            <person name="Asole G."/>
            <person name="Calvet F."/>
            <person name="Ruiz-Romero M."/>
            <person name="Marangio P."/>
            <person name="Guigo R."/>
            <person name="Rago D."/>
            <person name="Mirbahai L."/>
            <person name="Eastwood N."/>
            <person name="Colbourne J.K."/>
            <person name="Zhou J."/>
            <person name="Mallon E."/>
            <person name="Orsini L."/>
        </authorList>
    </citation>
    <scope>NUCLEOTIDE SEQUENCE [LARGE SCALE GENOMIC DNA]</scope>
    <source>
        <strain evidence="2">LRV0_1</strain>
    </source>
</reference>
<accession>A0ABR0AU71</accession>
<name>A0ABR0AU71_9CRUS</name>
<dbReference type="EMBL" id="JAOYFB010000038">
    <property type="protein sequence ID" value="KAK4028498.1"/>
    <property type="molecule type" value="Genomic_DNA"/>
</dbReference>
<evidence type="ECO:0000313" key="2">
    <source>
        <dbReference type="EMBL" id="KAK4028498.1"/>
    </source>
</evidence>
<dbReference type="Proteomes" id="UP001234178">
    <property type="component" value="Unassembled WGS sequence"/>
</dbReference>
<feature type="compositionally biased region" description="Basic and acidic residues" evidence="1">
    <location>
        <begin position="95"/>
        <end position="112"/>
    </location>
</feature>
<feature type="region of interest" description="Disordered" evidence="1">
    <location>
        <begin position="90"/>
        <end position="151"/>
    </location>
</feature>
<organism evidence="2 3">
    <name type="scientific">Daphnia magna</name>
    <dbReference type="NCBI Taxonomy" id="35525"/>
    <lineage>
        <taxon>Eukaryota</taxon>
        <taxon>Metazoa</taxon>
        <taxon>Ecdysozoa</taxon>
        <taxon>Arthropoda</taxon>
        <taxon>Crustacea</taxon>
        <taxon>Branchiopoda</taxon>
        <taxon>Diplostraca</taxon>
        <taxon>Cladocera</taxon>
        <taxon>Anomopoda</taxon>
        <taxon>Daphniidae</taxon>
        <taxon>Daphnia</taxon>
    </lineage>
</organism>
<keyword evidence="3" id="KW-1185">Reference proteome</keyword>
<comment type="caution">
    <text evidence="2">The sequence shown here is derived from an EMBL/GenBank/DDBJ whole genome shotgun (WGS) entry which is preliminary data.</text>
</comment>
<gene>
    <name evidence="2" type="ORF">OUZ56_017767</name>
</gene>